<organism evidence="1 2">
    <name type="scientific">Paenibacillus lemnae</name>
    <dbReference type="NCBI Taxonomy" id="1330551"/>
    <lineage>
        <taxon>Bacteria</taxon>
        <taxon>Bacillati</taxon>
        <taxon>Bacillota</taxon>
        <taxon>Bacilli</taxon>
        <taxon>Bacillales</taxon>
        <taxon>Paenibacillaceae</taxon>
        <taxon>Paenibacillus</taxon>
    </lineage>
</organism>
<protein>
    <submittedName>
        <fullName evidence="1">Uncharacterized protein</fullName>
    </submittedName>
</protein>
<reference evidence="1 2" key="1">
    <citation type="submission" date="2020-04" db="EMBL/GenBank/DDBJ databases">
        <title>Paenibacillus algicola sp. nov., a novel marine bacterium producing alginate lyase.</title>
        <authorList>
            <person name="Huang H."/>
        </authorList>
    </citation>
    <scope>NUCLEOTIDE SEQUENCE [LARGE SCALE GENOMIC DNA]</scope>
    <source>
        <strain evidence="1 2">L7-75</strain>
    </source>
</reference>
<dbReference type="InterPro" id="IPR031834">
    <property type="entry name" value="RnlB/LsoB_antitoxin"/>
</dbReference>
<gene>
    <name evidence="1" type="ORF">HII30_00335</name>
</gene>
<name>A0A848M3G5_PAELE</name>
<accession>A0A848M3G5</accession>
<proteinExistence type="predicted"/>
<dbReference type="EMBL" id="JABBPN010000001">
    <property type="protein sequence ID" value="NMO94234.1"/>
    <property type="molecule type" value="Genomic_DNA"/>
</dbReference>
<sequence>MMTYEIQKIGHNSTYSFLVLSTSYFSPLDYLDEVADTLGSECEGKILFDLLLSNGNSSNRYIEATFNGREFDYFSFKIPSNIDLETKGISVCFYKDHKQFWESNIVSNSFKFLLKKGVLS</sequence>
<keyword evidence="2" id="KW-1185">Reference proteome</keyword>
<comment type="caution">
    <text evidence="1">The sequence shown here is derived from an EMBL/GenBank/DDBJ whole genome shotgun (WGS) entry which is preliminary data.</text>
</comment>
<evidence type="ECO:0000313" key="2">
    <source>
        <dbReference type="Proteomes" id="UP000565468"/>
    </source>
</evidence>
<dbReference type="Proteomes" id="UP000565468">
    <property type="component" value="Unassembled WGS sequence"/>
</dbReference>
<evidence type="ECO:0000313" key="1">
    <source>
        <dbReference type="EMBL" id="NMO94234.1"/>
    </source>
</evidence>
<dbReference type="Pfam" id="PF15933">
    <property type="entry name" value="RnlB_antitoxin"/>
    <property type="match status" value="1"/>
</dbReference>
<dbReference type="AlphaFoldDB" id="A0A848M3G5"/>